<evidence type="ECO:0000313" key="2">
    <source>
        <dbReference type="EMBL" id="VAX42558.1"/>
    </source>
</evidence>
<dbReference type="AlphaFoldDB" id="A0A3B1E0W2"/>
<dbReference type="InterPro" id="IPR013424">
    <property type="entry name" value="Ice-binding_C"/>
</dbReference>
<proteinExistence type="predicted"/>
<reference evidence="2" key="1">
    <citation type="submission" date="2018-06" db="EMBL/GenBank/DDBJ databases">
        <authorList>
            <person name="Zhirakovskaya E."/>
        </authorList>
    </citation>
    <scope>NUCLEOTIDE SEQUENCE</scope>
</reference>
<gene>
    <name evidence="2" type="ORF">MNBD_PLANCTO03-1685</name>
</gene>
<name>A0A3B1E0W2_9ZZZZ</name>
<dbReference type="NCBIfam" id="TIGR02595">
    <property type="entry name" value="PEP_CTERM"/>
    <property type="match status" value="1"/>
</dbReference>
<accession>A0A3B1E0W2</accession>
<protein>
    <recommendedName>
        <fullName evidence="1">Ice-binding protein C-terminal domain-containing protein</fullName>
    </recommendedName>
</protein>
<evidence type="ECO:0000259" key="1">
    <source>
        <dbReference type="Pfam" id="PF07589"/>
    </source>
</evidence>
<dbReference type="EMBL" id="UOGK01000716">
    <property type="protein sequence ID" value="VAX42558.1"/>
    <property type="molecule type" value="Genomic_DNA"/>
</dbReference>
<feature type="domain" description="Ice-binding protein C-terminal" evidence="1">
    <location>
        <begin position="207"/>
        <end position="229"/>
    </location>
</feature>
<dbReference type="Pfam" id="PF07589">
    <property type="entry name" value="PEP-CTERM"/>
    <property type="match status" value="1"/>
</dbReference>
<organism evidence="2">
    <name type="scientific">hydrothermal vent metagenome</name>
    <dbReference type="NCBI Taxonomy" id="652676"/>
    <lineage>
        <taxon>unclassified sequences</taxon>
        <taxon>metagenomes</taxon>
        <taxon>ecological metagenomes</taxon>
    </lineage>
</organism>
<sequence>MTDHSKSIWSINPSGQDCLVLAATIAAGSVAYADPVRFDNTSGFGWYYTTLDLTLSAEDQVYGGPGDVTGTSIYLDYFSDYYPAFSYTTSYTRGQGAEIWNSGWNNNYAAPFNSGDPIGPGMVDGSFHDGSVLEFAWWSYDYYSGEHDSGFRGLLPPDGSDTYMGIRLTIDNQLHYGWIGARNNGGYISVFAWGYETEAGVAIAAGVPAPSTLGLLAVGAVGALGRKRRA</sequence>